<proteinExistence type="predicted"/>
<dbReference type="EMBL" id="CP076128">
    <property type="protein sequence ID" value="QWG06262.1"/>
    <property type="molecule type" value="Genomic_DNA"/>
</dbReference>
<keyword evidence="3" id="KW-1185">Reference proteome</keyword>
<dbReference type="Pfam" id="PF13715">
    <property type="entry name" value="CarbopepD_reg_2"/>
    <property type="match status" value="1"/>
</dbReference>
<sequence length="412" mass="47483">MNKKLSQFLIIAFLIFNFSSFAQEKKKFDYIKNRESLIQDSFAGSKNIDVENWLFEFSCIDTLLTKGILGNNIEKKYALQLDSIYLYNENDRDHLEGKYIAECKDISGKNYKTEEELKKRVDQFVNAFKGLPLNLIGIGYVGYNINEKPKSFLQNNDNLIKAIIKNSNNESIPFVSIGIIGTEYSTISDQEGNFRLKVPTLKEENTLVTFRHLGYKEQQILLSDLIHLKKITLQANEELLEEVIVKDDLGNIKRKIIGDKGKTHTFGGIQATKNEGIEIAKRFDTKKQKIYLNSIGVYISNIYQNDFTLLVNIYEEKAETALPGKSLLKQQVIVSSNLQKGWLKINMNEYNIMINKPFYISFQWTTDDVLTPSIGISGKQGLFRKSSFNEWIDSEKFKWMIQAEVTYIKNNL</sequence>
<gene>
    <name evidence="2" type="ORF">KM029_13060</name>
</gene>
<dbReference type="Proteomes" id="UP000682802">
    <property type="component" value="Chromosome 1"/>
</dbReference>
<evidence type="ECO:0000313" key="2">
    <source>
        <dbReference type="EMBL" id="QWG06262.1"/>
    </source>
</evidence>
<dbReference type="InterPro" id="IPR008969">
    <property type="entry name" value="CarboxyPept-like_regulatory"/>
</dbReference>
<dbReference type="SUPFAM" id="SSF49464">
    <property type="entry name" value="Carboxypeptidase regulatory domain-like"/>
    <property type="match status" value="1"/>
</dbReference>
<feature type="signal peptide" evidence="1">
    <location>
        <begin position="1"/>
        <end position="22"/>
    </location>
</feature>
<keyword evidence="1" id="KW-0732">Signal</keyword>
<dbReference type="RefSeq" id="WP_158631050.1">
    <property type="nucleotide sequence ID" value="NZ_CP076128.1"/>
</dbReference>
<protein>
    <submittedName>
        <fullName evidence="2">Carboxypeptidase-like regulatory domain-containing protein</fullName>
    </submittedName>
</protein>
<evidence type="ECO:0000313" key="3">
    <source>
        <dbReference type="Proteomes" id="UP000682802"/>
    </source>
</evidence>
<reference evidence="2 3" key="1">
    <citation type="submission" date="2021-05" db="EMBL/GenBank/DDBJ databases">
        <title>Comparative genomic studies on the polysaccharide-degrading batcterial strains of the Flammeovirga genus.</title>
        <authorList>
            <person name="Zewei F."/>
            <person name="Zheng Z."/>
            <person name="Yu L."/>
            <person name="Ruyue G."/>
            <person name="Yanhong M."/>
            <person name="Yuanyuan C."/>
            <person name="Jingyan G."/>
            <person name="Wenjun H."/>
        </authorList>
    </citation>
    <scope>NUCLEOTIDE SEQUENCE [LARGE SCALE GENOMIC DNA]</scope>
    <source>
        <strain evidence="2 3">YS10</strain>
    </source>
</reference>
<name>A0ABX8GSX7_9BACT</name>
<feature type="chain" id="PRO_5046091592" evidence="1">
    <location>
        <begin position="23"/>
        <end position="412"/>
    </location>
</feature>
<evidence type="ECO:0000256" key="1">
    <source>
        <dbReference type="SAM" id="SignalP"/>
    </source>
</evidence>
<organism evidence="2 3">
    <name type="scientific">Flammeovirga kamogawensis</name>
    <dbReference type="NCBI Taxonomy" id="373891"/>
    <lineage>
        <taxon>Bacteria</taxon>
        <taxon>Pseudomonadati</taxon>
        <taxon>Bacteroidota</taxon>
        <taxon>Cytophagia</taxon>
        <taxon>Cytophagales</taxon>
        <taxon>Flammeovirgaceae</taxon>
        <taxon>Flammeovirga</taxon>
    </lineage>
</organism>
<accession>A0ABX8GSX7</accession>